<evidence type="ECO:0000256" key="3">
    <source>
        <dbReference type="ARBA" id="ARBA00022729"/>
    </source>
</evidence>
<dbReference type="Pfam" id="PF10627">
    <property type="entry name" value="CsgE"/>
    <property type="match status" value="1"/>
</dbReference>
<feature type="non-terminal residue" evidence="4">
    <location>
        <position position="1"/>
    </location>
</feature>
<accession>A0A7W2FVC0</accession>
<evidence type="ECO:0000313" key="4">
    <source>
        <dbReference type="EMBL" id="MBA5764893.1"/>
    </source>
</evidence>
<evidence type="ECO:0000256" key="2">
    <source>
        <dbReference type="ARBA" id="ARBA00014024"/>
    </source>
</evidence>
<comment type="function">
    <text evidence="1">May be involved in the biogenesis of curli organelles.</text>
</comment>
<keyword evidence="5" id="KW-1185">Reference proteome</keyword>
<dbReference type="InterPro" id="IPR018900">
    <property type="entry name" value="Curli_CsgE"/>
</dbReference>
<organism evidence="4 5">
    <name type="scientific">Vibrio marinisediminis</name>
    <dbReference type="NCBI Taxonomy" id="2758441"/>
    <lineage>
        <taxon>Bacteria</taxon>
        <taxon>Pseudomonadati</taxon>
        <taxon>Pseudomonadota</taxon>
        <taxon>Gammaproteobacteria</taxon>
        <taxon>Vibrionales</taxon>
        <taxon>Vibrionaceae</taxon>
        <taxon>Vibrio</taxon>
    </lineage>
</organism>
<reference evidence="4 5" key="1">
    <citation type="submission" date="2020-07" db="EMBL/GenBank/DDBJ databases">
        <title>Vibrio marinisediminis sp. nov., isolated from marine sediment.</title>
        <authorList>
            <person name="Ji X."/>
        </authorList>
    </citation>
    <scope>NUCLEOTIDE SEQUENCE [LARGE SCALE GENOMIC DNA]</scope>
    <source>
        <strain evidence="4 5">404</strain>
    </source>
</reference>
<sequence length="71" mass="8273">SLKYPFIIHVNEKPMIGISSEITIVIDDVDIFKTMTNPKQEYLEVMAQQAILAINNYAKQRALFSKRKIRF</sequence>
<protein>
    <recommendedName>
        <fullName evidence="2">Curli production assembly/transport component CsgE</fullName>
    </recommendedName>
</protein>
<name>A0A7W2FVC0_9VIBR</name>
<gene>
    <name evidence="4" type="ORF">H2O73_21325</name>
</gene>
<dbReference type="Proteomes" id="UP000571701">
    <property type="component" value="Unassembled WGS sequence"/>
</dbReference>
<evidence type="ECO:0000313" key="5">
    <source>
        <dbReference type="Proteomes" id="UP000571701"/>
    </source>
</evidence>
<dbReference type="AlphaFoldDB" id="A0A7W2FVC0"/>
<evidence type="ECO:0000256" key="1">
    <source>
        <dbReference type="ARBA" id="ARBA00003989"/>
    </source>
</evidence>
<proteinExistence type="predicted"/>
<keyword evidence="3" id="KW-0732">Signal</keyword>
<comment type="caution">
    <text evidence="4">The sequence shown here is derived from an EMBL/GenBank/DDBJ whole genome shotgun (WGS) entry which is preliminary data.</text>
</comment>
<dbReference type="EMBL" id="JACFYF010000310">
    <property type="protein sequence ID" value="MBA5764893.1"/>
    <property type="molecule type" value="Genomic_DNA"/>
</dbReference>